<dbReference type="InterPro" id="IPR052026">
    <property type="entry name" value="ExeA_AAA_ATPase_DNA-bind"/>
</dbReference>
<keyword evidence="1" id="KW-1133">Transmembrane helix</keyword>
<keyword evidence="1" id="KW-0812">Transmembrane</keyword>
<dbReference type="Pfam" id="PF13401">
    <property type="entry name" value="AAA_22"/>
    <property type="match status" value="1"/>
</dbReference>
<evidence type="ECO:0000313" key="3">
    <source>
        <dbReference type="EMBL" id="ETX06449.1"/>
    </source>
</evidence>
<dbReference type="SUPFAM" id="SSF52540">
    <property type="entry name" value="P-loop containing nucleoside triphosphate hydrolases"/>
    <property type="match status" value="1"/>
</dbReference>
<dbReference type="PANTHER" id="PTHR35894">
    <property type="entry name" value="GENERAL SECRETION PATHWAY PROTEIN A-RELATED"/>
    <property type="match status" value="1"/>
</dbReference>
<gene>
    <name evidence="3" type="ORF">ETSY2_17055</name>
</gene>
<dbReference type="GO" id="GO:0016887">
    <property type="term" value="F:ATP hydrolysis activity"/>
    <property type="evidence" value="ECO:0007669"/>
    <property type="project" value="InterPro"/>
</dbReference>
<evidence type="ECO:0000259" key="2">
    <source>
        <dbReference type="Pfam" id="PF13401"/>
    </source>
</evidence>
<dbReference type="EMBL" id="AZHX01000691">
    <property type="protein sequence ID" value="ETX06449.1"/>
    <property type="molecule type" value="Genomic_DNA"/>
</dbReference>
<dbReference type="PANTHER" id="PTHR35894:SF1">
    <property type="entry name" value="PHOSPHORIBULOKINASE _ URIDINE KINASE FAMILY"/>
    <property type="match status" value="1"/>
</dbReference>
<comment type="caution">
    <text evidence="3">The sequence shown here is derived from an EMBL/GenBank/DDBJ whole genome shotgun (WGS) entry which is preliminary data.</text>
</comment>
<reference evidence="3 4" key="1">
    <citation type="journal article" date="2014" name="Nature">
        <title>An environmental bacterial taxon with a large and distinct metabolic repertoire.</title>
        <authorList>
            <person name="Wilson M.C."/>
            <person name="Mori T."/>
            <person name="Ruckert C."/>
            <person name="Uria A.R."/>
            <person name="Helf M.J."/>
            <person name="Takada K."/>
            <person name="Gernert C."/>
            <person name="Steffens U.A."/>
            <person name="Heycke N."/>
            <person name="Schmitt S."/>
            <person name="Rinke C."/>
            <person name="Helfrich E.J."/>
            <person name="Brachmann A.O."/>
            <person name="Gurgui C."/>
            <person name="Wakimoto T."/>
            <person name="Kracht M."/>
            <person name="Crusemann M."/>
            <person name="Hentschel U."/>
            <person name="Abe I."/>
            <person name="Matsunaga S."/>
            <person name="Kalinowski J."/>
            <person name="Takeyama H."/>
            <person name="Piel J."/>
        </authorList>
    </citation>
    <scope>NUCLEOTIDE SEQUENCE [LARGE SCALE GENOMIC DNA]</scope>
    <source>
        <strain evidence="4">TSY2</strain>
    </source>
</reference>
<dbReference type="AlphaFoldDB" id="W4M7W7"/>
<protein>
    <recommendedName>
        <fullName evidence="2">ORC1/DEAH AAA+ ATPase domain-containing protein</fullName>
    </recommendedName>
</protein>
<dbReference type="HOGENOM" id="CLU_024125_3_0_7"/>
<accession>W4M7W7</accession>
<feature type="domain" description="ORC1/DEAH AAA+ ATPase" evidence="2">
    <location>
        <begin position="13"/>
        <end position="139"/>
    </location>
</feature>
<keyword evidence="4" id="KW-1185">Reference proteome</keyword>
<name>W4M7W7_9BACT</name>
<dbReference type="InterPro" id="IPR049945">
    <property type="entry name" value="AAA_22"/>
</dbReference>
<dbReference type="Gene3D" id="3.40.50.300">
    <property type="entry name" value="P-loop containing nucleotide triphosphate hydrolases"/>
    <property type="match status" value="1"/>
</dbReference>
<feature type="transmembrane region" description="Helical" evidence="1">
    <location>
        <begin position="248"/>
        <end position="278"/>
    </location>
</feature>
<dbReference type="InterPro" id="IPR027417">
    <property type="entry name" value="P-loop_NTPase"/>
</dbReference>
<dbReference type="Proteomes" id="UP000019140">
    <property type="component" value="Unassembled WGS sequence"/>
</dbReference>
<evidence type="ECO:0000256" key="1">
    <source>
        <dbReference type="SAM" id="Phobius"/>
    </source>
</evidence>
<sequence length="283" mass="31400">MATIRYVIEARLGLVAILGETGVGKTMLIRTCMARMTYPQVKMIYFPHAQISFADILTQACHALDVEPRQTTIAALIRDLQGALIDAYRKERLVALIIDDVHHMPLETMQSLRLLLNLETPKAKLLQLVLCGHPAVEKIWNLADLEPLKQCLMMRVAIEPLTPAESRAYIQQRLSHVTRRLTPVFTDRALKRIVRHTAGIPRTINTVCNNALIEGFAYQHNPVSDAIVKRAMAHLAGLAPSPWLTHSLIFVLGFLAGIGLLAGLMFTPAVQGVALSLLQTLVR</sequence>
<proteinExistence type="predicted"/>
<organism evidence="3 4">
    <name type="scientific">Candidatus Entotheonella gemina</name>
    <dbReference type="NCBI Taxonomy" id="1429439"/>
    <lineage>
        <taxon>Bacteria</taxon>
        <taxon>Pseudomonadati</taxon>
        <taxon>Nitrospinota/Tectimicrobiota group</taxon>
        <taxon>Candidatus Tectimicrobiota</taxon>
        <taxon>Candidatus Entotheonellia</taxon>
        <taxon>Candidatus Entotheonellales</taxon>
        <taxon>Candidatus Entotheonellaceae</taxon>
        <taxon>Candidatus Entotheonella</taxon>
    </lineage>
</organism>
<evidence type="ECO:0000313" key="4">
    <source>
        <dbReference type="Proteomes" id="UP000019140"/>
    </source>
</evidence>
<keyword evidence="1" id="KW-0472">Membrane</keyword>